<dbReference type="Gene3D" id="3.40.190.120">
    <property type="entry name" value="Osmoprotection protein (prox), domain 2"/>
    <property type="match status" value="1"/>
</dbReference>
<name>A0A154BM73_ANASB</name>
<dbReference type="OrthoDB" id="9801163at2"/>
<feature type="signal peptide" evidence="1">
    <location>
        <begin position="1"/>
        <end position="19"/>
    </location>
</feature>
<evidence type="ECO:0000259" key="2">
    <source>
        <dbReference type="Pfam" id="PF04069"/>
    </source>
</evidence>
<dbReference type="Gene3D" id="3.40.190.10">
    <property type="entry name" value="Periplasmic binding protein-like II"/>
    <property type="match status" value="1"/>
</dbReference>
<gene>
    <name evidence="3" type="ORF">AXX12_15675</name>
</gene>
<comment type="caution">
    <text evidence="3">The sequence shown here is derived from an EMBL/GenBank/DDBJ whole genome shotgun (WGS) entry which is preliminary data.</text>
</comment>
<evidence type="ECO:0000313" key="4">
    <source>
        <dbReference type="Proteomes" id="UP000076268"/>
    </source>
</evidence>
<keyword evidence="4" id="KW-1185">Reference proteome</keyword>
<accession>A0A154BM73</accession>
<dbReference type="RefSeq" id="WP_066245586.1">
    <property type="nucleotide sequence ID" value="NZ_LSGP01000026.1"/>
</dbReference>
<organism evidence="3 4">
    <name type="scientific">Anaerosporomusa subterranea</name>
    <dbReference type="NCBI Taxonomy" id="1794912"/>
    <lineage>
        <taxon>Bacteria</taxon>
        <taxon>Bacillati</taxon>
        <taxon>Bacillota</taxon>
        <taxon>Negativicutes</taxon>
        <taxon>Acetonemataceae</taxon>
        <taxon>Anaerosporomusa</taxon>
    </lineage>
</organism>
<sequence>MKKKLLVCILIMTMALVFAGCSSSDKNSGKVVIGGKNFTEQDILVYLMKYTIEEKTELTAEVKPFLGGTNIVAQALDRGDVDIYAEYTGTGLMNILGQPLVSDPQAAYDKVKAMYKEQKKIIWLEPFGFNNTYTITMRTDVADSLGISKVSDLVGKASELSFGCTHEFLERPDGLNGLQEKYGIQFKQVSGMDPGLTYAAVRDKKVDLIDGFATDGRIPAFNLKVLEDDKQFFPPYFAAPIVREDTLKKHPEIADALKLLAGKIDDKEMAALNAKVDLEKKDAKEVAKTWLKEKGIIK</sequence>
<dbReference type="AlphaFoldDB" id="A0A154BM73"/>
<reference evidence="3 4" key="1">
    <citation type="submission" date="2016-02" db="EMBL/GenBank/DDBJ databases">
        <title>Anaerosporomusa subterraneum gen. nov., sp. nov., a spore-forming obligate anaerobe isolated from saprolite.</title>
        <authorList>
            <person name="Choi J.K."/>
            <person name="Shah M."/>
            <person name="Yee N."/>
        </authorList>
    </citation>
    <scope>NUCLEOTIDE SEQUENCE [LARGE SCALE GENOMIC DNA]</scope>
    <source>
        <strain evidence="3 4">RU4</strain>
    </source>
</reference>
<dbReference type="STRING" id="1794912.AXX12_15675"/>
<dbReference type="PROSITE" id="PS51257">
    <property type="entry name" value="PROKAR_LIPOPROTEIN"/>
    <property type="match status" value="1"/>
</dbReference>
<dbReference type="GO" id="GO:0043190">
    <property type="term" value="C:ATP-binding cassette (ABC) transporter complex"/>
    <property type="evidence" value="ECO:0007669"/>
    <property type="project" value="InterPro"/>
</dbReference>
<dbReference type="Proteomes" id="UP000076268">
    <property type="component" value="Unassembled WGS sequence"/>
</dbReference>
<evidence type="ECO:0000313" key="3">
    <source>
        <dbReference type="EMBL" id="KYZ75016.1"/>
    </source>
</evidence>
<dbReference type="CDD" id="cd13528">
    <property type="entry name" value="PBP2_osmoprotectants"/>
    <property type="match status" value="1"/>
</dbReference>
<proteinExistence type="predicted"/>
<protein>
    <submittedName>
        <fullName evidence="3">Glycine/betaine ABC transporter substrate-binding protein</fullName>
    </submittedName>
</protein>
<keyword evidence="1" id="KW-0732">Signal</keyword>
<dbReference type="GO" id="GO:0022857">
    <property type="term" value="F:transmembrane transporter activity"/>
    <property type="evidence" value="ECO:0007669"/>
    <property type="project" value="InterPro"/>
</dbReference>
<dbReference type="InterPro" id="IPR007210">
    <property type="entry name" value="ABC_Gly_betaine_transp_sub-bd"/>
</dbReference>
<dbReference type="PANTHER" id="PTHR30024">
    <property type="entry name" value="ALIPHATIC SULFONATES-BINDING PROTEIN-RELATED"/>
    <property type="match status" value="1"/>
</dbReference>
<feature type="chain" id="PRO_5039471764" evidence="1">
    <location>
        <begin position="20"/>
        <end position="298"/>
    </location>
</feature>
<dbReference type="SUPFAM" id="SSF53850">
    <property type="entry name" value="Periplasmic binding protein-like II"/>
    <property type="match status" value="1"/>
</dbReference>
<dbReference type="Pfam" id="PF04069">
    <property type="entry name" value="OpuAC"/>
    <property type="match status" value="1"/>
</dbReference>
<evidence type="ECO:0000256" key="1">
    <source>
        <dbReference type="SAM" id="SignalP"/>
    </source>
</evidence>
<dbReference type="EMBL" id="LSGP01000026">
    <property type="protein sequence ID" value="KYZ75016.1"/>
    <property type="molecule type" value="Genomic_DNA"/>
</dbReference>
<feature type="domain" description="ABC-type glycine betaine transport system substrate-binding" evidence="2">
    <location>
        <begin position="30"/>
        <end position="293"/>
    </location>
</feature>
<dbReference type="PANTHER" id="PTHR30024:SF44">
    <property type="entry name" value="CHOLINE-BINDING PROTEIN"/>
    <property type="match status" value="1"/>
</dbReference>